<dbReference type="Gene3D" id="3.40.630.30">
    <property type="match status" value="1"/>
</dbReference>
<proteinExistence type="predicted"/>
<dbReference type="Pfam" id="PF14542">
    <property type="entry name" value="Acetyltransf_CG"/>
    <property type="match status" value="1"/>
</dbReference>
<organism evidence="1 2">
    <name type="scientific">Nocardioides marmotae</name>
    <dbReference type="NCBI Taxonomy" id="2663857"/>
    <lineage>
        <taxon>Bacteria</taxon>
        <taxon>Bacillati</taxon>
        <taxon>Actinomycetota</taxon>
        <taxon>Actinomycetes</taxon>
        <taxon>Propionibacteriales</taxon>
        <taxon>Nocardioidaceae</taxon>
        <taxon>Nocardioides</taxon>
    </lineage>
</organism>
<comment type="caution">
    <text evidence="1">The sequence shown here is derived from an EMBL/GenBank/DDBJ whole genome shotgun (WGS) entry which is preliminary data.</text>
</comment>
<dbReference type="GO" id="GO:0016747">
    <property type="term" value="F:acyltransferase activity, transferring groups other than amino-acyl groups"/>
    <property type="evidence" value="ECO:0007669"/>
    <property type="project" value="InterPro"/>
</dbReference>
<dbReference type="Proteomes" id="UP000433406">
    <property type="component" value="Unassembled WGS sequence"/>
</dbReference>
<dbReference type="AlphaFoldDB" id="A0A6I3J9L8"/>
<reference evidence="1 2" key="1">
    <citation type="submission" date="2019-10" db="EMBL/GenBank/DDBJ databases">
        <title>Nocardioides novel species isolated from the excrement of Marmot.</title>
        <authorList>
            <person name="Zhang G."/>
        </authorList>
    </citation>
    <scope>NUCLEOTIDE SEQUENCE [LARGE SCALE GENOMIC DNA]</scope>
    <source>
        <strain evidence="2">zg-579</strain>
    </source>
</reference>
<gene>
    <name evidence="1" type="ORF">GGQ22_03895</name>
</gene>
<dbReference type="RefSeq" id="WP_154613938.1">
    <property type="nucleotide sequence ID" value="NZ_JACUWQ010000014.1"/>
</dbReference>
<protein>
    <submittedName>
        <fullName evidence="1">GNAT family N-acetyltransferase</fullName>
    </submittedName>
</protein>
<accession>A0A6I3J9L8</accession>
<dbReference type="PANTHER" id="PTHR31435:SF10">
    <property type="entry name" value="BSR4717 PROTEIN"/>
    <property type="match status" value="1"/>
</dbReference>
<evidence type="ECO:0000313" key="1">
    <source>
        <dbReference type="EMBL" id="MTB94218.1"/>
    </source>
</evidence>
<dbReference type="EMBL" id="WLCI01000003">
    <property type="protein sequence ID" value="MTB94218.1"/>
    <property type="molecule type" value="Genomic_DNA"/>
</dbReference>
<dbReference type="InterPro" id="IPR045057">
    <property type="entry name" value="Gcn5-rel_NAT"/>
</dbReference>
<sequence>MTDIQVVHDPSRLRYLASIGDEPAGFAEYILTDELIVFTHTDVDPRFEGEGVGSALARFALDETRAAGQRKVMPLCPFIKGWIGRHREYVPMVYGAPESTARD</sequence>
<dbReference type="SUPFAM" id="SSF55729">
    <property type="entry name" value="Acyl-CoA N-acyltransferases (Nat)"/>
    <property type="match status" value="1"/>
</dbReference>
<keyword evidence="1" id="KW-0808">Transferase</keyword>
<dbReference type="PROSITE" id="PS51729">
    <property type="entry name" value="GNAT_YJDJ"/>
    <property type="match status" value="1"/>
</dbReference>
<dbReference type="CDD" id="cd04301">
    <property type="entry name" value="NAT_SF"/>
    <property type="match status" value="1"/>
</dbReference>
<name>A0A6I3J9L8_9ACTN</name>
<evidence type="ECO:0000313" key="2">
    <source>
        <dbReference type="Proteomes" id="UP000433406"/>
    </source>
</evidence>
<dbReference type="InterPro" id="IPR031165">
    <property type="entry name" value="GNAT_YJDJ"/>
</dbReference>
<dbReference type="InterPro" id="IPR000182">
    <property type="entry name" value="GNAT_dom"/>
</dbReference>
<dbReference type="PROSITE" id="PS51186">
    <property type="entry name" value="GNAT"/>
    <property type="match status" value="1"/>
</dbReference>
<dbReference type="PANTHER" id="PTHR31435">
    <property type="entry name" value="PROTEIN NATD1"/>
    <property type="match status" value="1"/>
</dbReference>
<keyword evidence="2" id="KW-1185">Reference proteome</keyword>
<dbReference type="InterPro" id="IPR016181">
    <property type="entry name" value="Acyl_CoA_acyltransferase"/>
</dbReference>